<proteinExistence type="predicted"/>
<organism evidence="2 3">
    <name type="scientific">Mycena alexandri</name>
    <dbReference type="NCBI Taxonomy" id="1745969"/>
    <lineage>
        <taxon>Eukaryota</taxon>
        <taxon>Fungi</taxon>
        <taxon>Dikarya</taxon>
        <taxon>Basidiomycota</taxon>
        <taxon>Agaricomycotina</taxon>
        <taxon>Agaricomycetes</taxon>
        <taxon>Agaricomycetidae</taxon>
        <taxon>Agaricales</taxon>
        <taxon>Marasmiineae</taxon>
        <taxon>Mycenaceae</taxon>
        <taxon>Mycena</taxon>
    </lineage>
</organism>
<gene>
    <name evidence="2" type="ORF">C8F04DRAFT_1151795</name>
</gene>
<comment type="caution">
    <text evidence="2">The sequence shown here is derived from an EMBL/GenBank/DDBJ whole genome shotgun (WGS) entry which is preliminary data.</text>
</comment>
<feature type="transmembrane region" description="Helical" evidence="1">
    <location>
        <begin position="106"/>
        <end position="127"/>
    </location>
</feature>
<keyword evidence="3" id="KW-1185">Reference proteome</keyword>
<dbReference type="EMBL" id="JARJCM010000343">
    <property type="protein sequence ID" value="KAJ7018386.1"/>
    <property type="molecule type" value="Genomic_DNA"/>
</dbReference>
<keyword evidence="1" id="KW-0812">Transmembrane</keyword>
<protein>
    <submittedName>
        <fullName evidence="2">Uncharacterized protein</fullName>
    </submittedName>
</protein>
<dbReference type="AlphaFoldDB" id="A0AAD6S147"/>
<evidence type="ECO:0000313" key="2">
    <source>
        <dbReference type="EMBL" id="KAJ7018386.1"/>
    </source>
</evidence>
<sequence>MNQSSPFVHRIAFSVHRLAKRAPLSILTIEPMDSHLAPQRYTGMRTASPRILYASSHVRIPSATPQSPLLDLLLATALFIRLPFWLFMAAIPALRPRRSWPFRRALILHGMKAFVALFFDIGFPVSVAQDPELIASSSTANETGFTGVDPLAEQQIVSELRELAARNNVRALRRFVSEIRPQEGTGCAIPHALRRVEHRVLGRRGRIKSFVNLCKPAFPRSGMSFFFHR</sequence>
<evidence type="ECO:0000256" key="1">
    <source>
        <dbReference type="SAM" id="Phobius"/>
    </source>
</evidence>
<reference evidence="2" key="1">
    <citation type="submission" date="2023-03" db="EMBL/GenBank/DDBJ databases">
        <title>Massive genome expansion in bonnet fungi (Mycena s.s.) driven by repeated elements and novel gene families across ecological guilds.</title>
        <authorList>
            <consortium name="Lawrence Berkeley National Laboratory"/>
            <person name="Harder C.B."/>
            <person name="Miyauchi S."/>
            <person name="Viragh M."/>
            <person name="Kuo A."/>
            <person name="Thoen E."/>
            <person name="Andreopoulos B."/>
            <person name="Lu D."/>
            <person name="Skrede I."/>
            <person name="Drula E."/>
            <person name="Henrissat B."/>
            <person name="Morin E."/>
            <person name="Kohler A."/>
            <person name="Barry K."/>
            <person name="LaButti K."/>
            <person name="Morin E."/>
            <person name="Salamov A."/>
            <person name="Lipzen A."/>
            <person name="Mereny Z."/>
            <person name="Hegedus B."/>
            <person name="Baldrian P."/>
            <person name="Stursova M."/>
            <person name="Weitz H."/>
            <person name="Taylor A."/>
            <person name="Grigoriev I.V."/>
            <person name="Nagy L.G."/>
            <person name="Martin F."/>
            <person name="Kauserud H."/>
        </authorList>
    </citation>
    <scope>NUCLEOTIDE SEQUENCE</scope>
    <source>
        <strain evidence="2">CBHHK200</strain>
    </source>
</reference>
<accession>A0AAD6S147</accession>
<keyword evidence="1" id="KW-0472">Membrane</keyword>
<evidence type="ECO:0000313" key="3">
    <source>
        <dbReference type="Proteomes" id="UP001218188"/>
    </source>
</evidence>
<name>A0AAD6S147_9AGAR</name>
<keyword evidence="1" id="KW-1133">Transmembrane helix</keyword>
<feature type="transmembrane region" description="Helical" evidence="1">
    <location>
        <begin position="72"/>
        <end position="94"/>
    </location>
</feature>
<dbReference type="Proteomes" id="UP001218188">
    <property type="component" value="Unassembled WGS sequence"/>
</dbReference>